<dbReference type="CDD" id="cd02908">
    <property type="entry name" value="Macro_OAADPr_deacetylase"/>
    <property type="match status" value="1"/>
</dbReference>
<dbReference type="PANTHER" id="PTHR11106:SF27">
    <property type="entry name" value="MACRO DOMAIN-CONTAINING PROTEIN"/>
    <property type="match status" value="1"/>
</dbReference>
<proteinExistence type="predicted"/>
<dbReference type="Gene3D" id="3.40.220.10">
    <property type="entry name" value="Leucine Aminopeptidase, subunit E, domain 1"/>
    <property type="match status" value="1"/>
</dbReference>
<keyword evidence="3" id="KW-1185">Reference proteome</keyword>
<dbReference type="GO" id="GO:0140291">
    <property type="term" value="P:peptidyl-glutamate ADP-deribosylation"/>
    <property type="evidence" value="ECO:0007669"/>
    <property type="project" value="TreeGrafter"/>
</dbReference>
<protein>
    <recommendedName>
        <fullName evidence="1">Macro domain-containing protein</fullName>
    </recommendedName>
</protein>
<reference evidence="2" key="2">
    <citation type="submission" date="2020-12" db="EMBL/GenBank/DDBJ databases">
        <authorList>
            <person name="Kanost M."/>
        </authorList>
    </citation>
    <scope>NUCLEOTIDE SEQUENCE</scope>
</reference>
<accession>A0A921ZHP4</accession>
<sequence length="280" mass="31155">MYSPARVFGKIILPLSQRGLFIPRFYSLVKMSTPAQWKTEKERIMALPLDEKRKLYKLPDYINLDKIDPWSKYFVNYRGISNKKPTGDDIAGFKITIDAARNKELAEKVSLYRGDITKLEIDAIVNAANSMLKAGGGVDGAIHRAAGPRLQEECFTLGGCPTGDAKVSGGYNLPAKYIIHTVGPQDGSASKLQSCYEKCLSYQQQYNLKSIAFPCISTGIYGFPNRLAAHIALGTARKFLESNSGLERIIFCTFLQIDVDIYETLMQLYFPLEDGVTPSL</sequence>
<feature type="domain" description="Macro" evidence="1">
    <location>
        <begin position="96"/>
        <end position="270"/>
    </location>
</feature>
<dbReference type="SMART" id="SM00506">
    <property type="entry name" value="A1pp"/>
    <property type="match status" value="1"/>
</dbReference>
<dbReference type="Pfam" id="PF01661">
    <property type="entry name" value="Macro"/>
    <property type="match status" value="1"/>
</dbReference>
<comment type="caution">
    <text evidence="2">The sequence shown here is derived from an EMBL/GenBank/DDBJ whole genome shotgun (WGS) entry which is preliminary data.</text>
</comment>
<dbReference type="GO" id="GO:0042278">
    <property type="term" value="P:purine nucleoside metabolic process"/>
    <property type="evidence" value="ECO:0007669"/>
    <property type="project" value="TreeGrafter"/>
</dbReference>
<organism evidence="2 3">
    <name type="scientific">Manduca sexta</name>
    <name type="common">Tobacco hawkmoth</name>
    <name type="synonym">Tobacco hornworm</name>
    <dbReference type="NCBI Taxonomy" id="7130"/>
    <lineage>
        <taxon>Eukaryota</taxon>
        <taxon>Metazoa</taxon>
        <taxon>Ecdysozoa</taxon>
        <taxon>Arthropoda</taxon>
        <taxon>Hexapoda</taxon>
        <taxon>Insecta</taxon>
        <taxon>Pterygota</taxon>
        <taxon>Neoptera</taxon>
        <taxon>Endopterygota</taxon>
        <taxon>Lepidoptera</taxon>
        <taxon>Glossata</taxon>
        <taxon>Ditrysia</taxon>
        <taxon>Bombycoidea</taxon>
        <taxon>Sphingidae</taxon>
        <taxon>Sphinginae</taxon>
        <taxon>Sphingini</taxon>
        <taxon>Manduca</taxon>
    </lineage>
</organism>
<reference evidence="2" key="1">
    <citation type="journal article" date="2016" name="Insect Biochem. Mol. Biol.">
        <title>Multifaceted biological insights from a draft genome sequence of the tobacco hornworm moth, Manduca sexta.</title>
        <authorList>
            <person name="Kanost M.R."/>
            <person name="Arrese E.L."/>
            <person name="Cao X."/>
            <person name="Chen Y.R."/>
            <person name="Chellapilla S."/>
            <person name="Goldsmith M.R."/>
            <person name="Grosse-Wilde E."/>
            <person name="Heckel D.G."/>
            <person name="Herndon N."/>
            <person name="Jiang H."/>
            <person name="Papanicolaou A."/>
            <person name="Qu J."/>
            <person name="Soulages J.L."/>
            <person name="Vogel H."/>
            <person name="Walters J."/>
            <person name="Waterhouse R.M."/>
            <person name="Ahn S.J."/>
            <person name="Almeida F.C."/>
            <person name="An C."/>
            <person name="Aqrawi P."/>
            <person name="Bretschneider A."/>
            <person name="Bryant W.B."/>
            <person name="Bucks S."/>
            <person name="Chao H."/>
            <person name="Chevignon G."/>
            <person name="Christen J.M."/>
            <person name="Clarke D.F."/>
            <person name="Dittmer N.T."/>
            <person name="Ferguson L.C.F."/>
            <person name="Garavelou S."/>
            <person name="Gordon K.H.J."/>
            <person name="Gunaratna R.T."/>
            <person name="Han Y."/>
            <person name="Hauser F."/>
            <person name="He Y."/>
            <person name="Heidel-Fischer H."/>
            <person name="Hirsh A."/>
            <person name="Hu Y."/>
            <person name="Jiang H."/>
            <person name="Kalra D."/>
            <person name="Klinner C."/>
            <person name="Konig C."/>
            <person name="Kovar C."/>
            <person name="Kroll A.R."/>
            <person name="Kuwar S.S."/>
            <person name="Lee S.L."/>
            <person name="Lehman R."/>
            <person name="Li K."/>
            <person name="Li Z."/>
            <person name="Liang H."/>
            <person name="Lovelace S."/>
            <person name="Lu Z."/>
            <person name="Mansfield J.H."/>
            <person name="McCulloch K.J."/>
            <person name="Mathew T."/>
            <person name="Morton B."/>
            <person name="Muzny D.M."/>
            <person name="Neunemann D."/>
            <person name="Ongeri F."/>
            <person name="Pauchet Y."/>
            <person name="Pu L.L."/>
            <person name="Pyrousis I."/>
            <person name="Rao X.J."/>
            <person name="Redding A."/>
            <person name="Roesel C."/>
            <person name="Sanchez-Gracia A."/>
            <person name="Schaack S."/>
            <person name="Shukla A."/>
            <person name="Tetreau G."/>
            <person name="Wang Y."/>
            <person name="Xiong G.H."/>
            <person name="Traut W."/>
            <person name="Walsh T.K."/>
            <person name="Worley K.C."/>
            <person name="Wu D."/>
            <person name="Wu W."/>
            <person name="Wu Y.Q."/>
            <person name="Zhang X."/>
            <person name="Zou Z."/>
            <person name="Zucker H."/>
            <person name="Briscoe A.D."/>
            <person name="Burmester T."/>
            <person name="Clem R.J."/>
            <person name="Feyereisen R."/>
            <person name="Grimmelikhuijzen C.J.P."/>
            <person name="Hamodrakas S.J."/>
            <person name="Hansson B.S."/>
            <person name="Huguet E."/>
            <person name="Jermiin L.S."/>
            <person name="Lan Q."/>
            <person name="Lehman H.K."/>
            <person name="Lorenzen M."/>
            <person name="Merzendorfer H."/>
            <person name="Michalopoulos I."/>
            <person name="Morton D.B."/>
            <person name="Muthukrishnan S."/>
            <person name="Oakeshott J.G."/>
            <person name="Palmer W."/>
            <person name="Park Y."/>
            <person name="Passarelli A.L."/>
            <person name="Rozas J."/>
            <person name="Schwartz L.M."/>
            <person name="Smith W."/>
            <person name="Southgate A."/>
            <person name="Vilcinskas A."/>
            <person name="Vogt R."/>
            <person name="Wang P."/>
            <person name="Werren J."/>
            <person name="Yu X.Q."/>
            <person name="Zhou J.J."/>
            <person name="Brown S.J."/>
            <person name="Scherer S.E."/>
            <person name="Richards S."/>
            <person name="Blissard G.W."/>
        </authorList>
    </citation>
    <scope>NUCLEOTIDE SEQUENCE</scope>
</reference>
<dbReference type="AlphaFoldDB" id="A0A921ZHP4"/>
<evidence type="ECO:0000259" key="1">
    <source>
        <dbReference type="PROSITE" id="PS51154"/>
    </source>
</evidence>
<evidence type="ECO:0000313" key="3">
    <source>
        <dbReference type="Proteomes" id="UP000791440"/>
    </source>
</evidence>
<dbReference type="GO" id="GO:0140293">
    <property type="term" value="F:ADP-ribosylglutamate hydrolase activity"/>
    <property type="evidence" value="ECO:0007669"/>
    <property type="project" value="TreeGrafter"/>
</dbReference>
<name>A0A921ZHP4_MANSE</name>
<dbReference type="EMBL" id="JH668577">
    <property type="protein sequence ID" value="KAG6458248.1"/>
    <property type="molecule type" value="Genomic_DNA"/>
</dbReference>
<dbReference type="GO" id="GO:0006974">
    <property type="term" value="P:DNA damage response"/>
    <property type="evidence" value="ECO:0007669"/>
    <property type="project" value="TreeGrafter"/>
</dbReference>
<dbReference type="PROSITE" id="PS51154">
    <property type="entry name" value="MACRO"/>
    <property type="match status" value="1"/>
</dbReference>
<evidence type="ECO:0000313" key="2">
    <source>
        <dbReference type="EMBL" id="KAG6458248.1"/>
    </source>
</evidence>
<dbReference type="GO" id="GO:0005654">
    <property type="term" value="C:nucleoplasm"/>
    <property type="evidence" value="ECO:0007669"/>
    <property type="project" value="TreeGrafter"/>
</dbReference>
<dbReference type="InterPro" id="IPR043472">
    <property type="entry name" value="Macro_dom-like"/>
</dbReference>
<dbReference type="InterPro" id="IPR002589">
    <property type="entry name" value="Macro_dom"/>
</dbReference>
<dbReference type="PANTHER" id="PTHR11106">
    <property type="entry name" value="GANGLIOSIDE INDUCED DIFFERENTIATION ASSOCIATED PROTEIN 2-RELATED"/>
    <property type="match status" value="1"/>
</dbReference>
<dbReference type="Proteomes" id="UP000791440">
    <property type="component" value="Unassembled WGS sequence"/>
</dbReference>
<dbReference type="SUPFAM" id="SSF52949">
    <property type="entry name" value="Macro domain-like"/>
    <property type="match status" value="1"/>
</dbReference>
<gene>
    <name evidence="2" type="ORF">O3G_MSEX010758</name>
</gene>